<comment type="caution">
    <text evidence="1">The sequence shown here is derived from an EMBL/GenBank/DDBJ whole genome shotgun (WGS) entry which is preliminary data.</text>
</comment>
<dbReference type="AlphaFoldDB" id="A0A7W7KR54"/>
<evidence type="ECO:0000313" key="2">
    <source>
        <dbReference type="Proteomes" id="UP000566995"/>
    </source>
</evidence>
<dbReference type="RefSeq" id="WP_184596202.1">
    <property type="nucleotide sequence ID" value="NZ_JACHLI010000034.1"/>
</dbReference>
<gene>
    <name evidence="1" type="ORF">HNP46_005962</name>
</gene>
<name>A0A7W7KR54_PSENT</name>
<dbReference type="EMBL" id="JACHLI010000034">
    <property type="protein sequence ID" value="MBB4867054.1"/>
    <property type="molecule type" value="Genomic_DNA"/>
</dbReference>
<sequence>MTFTAPTLLHLNDDLSYQSLQDAAYGRHRALLHMLNFLASIPDHGTPSAEVLTGAFTCLEYLAEDSAHLYDAADRTRT</sequence>
<evidence type="ECO:0000313" key="1">
    <source>
        <dbReference type="EMBL" id="MBB4867054.1"/>
    </source>
</evidence>
<accession>A0A7W7KR54</accession>
<reference evidence="1 2" key="1">
    <citation type="submission" date="2020-08" db="EMBL/GenBank/DDBJ databases">
        <title>Functional genomics of gut bacteria from endangered species of beetles.</title>
        <authorList>
            <person name="Carlos-Shanley C."/>
        </authorList>
    </citation>
    <scope>NUCLEOTIDE SEQUENCE [LARGE SCALE GENOMIC DNA]</scope>
    <source>
        <strain evidence="1 2">S00179</strain>
    </source>
</reference>
<proteinExistence type="predicted"/>
<dbReference type="Proteomes" id="UP000566995">
    <property type="component" value="Unassembled WGS sequence"/>
</dbReference>
<organism evidence="1 2">
    <name type="scientific">Pseudomonas nitroreducens</name>
    <dbReference type="NCBI Taxonomy" id="46680"/>
    <lineage>
        <taxon>Bacteria</taxon>
        <taxon>Pseudomonadati</taxon>
        <taxon>Pseudomonadota</taxon>
        <taxon>Gammaproteobacteria</taxon>
        <taxon>Pseudomonadales</taxon>
        <taxon>Pseudomonadaceae</taxon>
        <taxon>Pseudomonas</taxon>
    </lineage>
</organism>
<protein>
    <submittedName>
        <fullName evidence="1">Uncharacterized protein</fullName>
    </submittedName>
</protein>